<evidence type="ECO:0000256" key="5">
    <source>
        <dbReference type="SAM" id="Phobius"/>
    </source>
</evidence>
<evidence type="ECO:0000256" key="4">
    <source>
        <dbReference type="ARBA" id="ARBA00023136"/>
    </source>
</evidence>
<comment type="caution">
    <text evidence="6">The sequence shown here is derived from an EMBL/GenBank/DDBJ whole genome shotgun (WGS) entry which is preliminary data.</text>
</comment>
<evidence type="ECO:0000313" key="6">
    <source>
        <dbReference type="EMBL" id="NYZ67711.1"/>
    </source>
</evidence>
<accession>A0A853ICQ6</accession>
<comment type="subcellular location">
    <subcellularLocation>
        <location evidence="1">Membrane</location>
        <topology evidence="1">Multi-pass membrane protein</topology>
    </subcellularLocation>
</comment>
<keyword evidence="2 5" id="KW-0812">Transmembrane</keyword>
<feature type="transmembrane region" description="Helical" evidence="5">
    <location>
        <begin position="61"/>
        <end position="80"/>
    </location>
</feature>
<dbReference type="Gene3D" id="1.20.1280.290">
    <property type="match status" value="1"/>
</dbReference>
<evidence type="ECO:0000256" key="3">
    <source>
        <dbReference type="ARBA" id="ARBA00022989"/>
    </source>
</evidence>
<keyword evidence="7" id="KW-1185">Reference proteome</keyword>
<dbReference type="Proteomes" id="UP000569732">
    <property type="component" value="Unassembled WGS sequence"/>
</dbReference>
<keyword evidence="3 5" id="KW-1133">Transmembrane helix</keyword>
<feature type="transmembrane region" description="Helical" evidence="5">
    <location>
        <begin position="36"/>
        <end position="55"/>
    </location>
</feature>
<dbReference type="GO" id="GO:0016020">
    <property type="term" value="C:membrane"/>
    <property type="evidence" value="ECO:0007669"/>
    <property type="project" value="UniProtKB-SubCell"/>
</dbReference>
<dbReference type="EMBL" id="JACCKB010000028">
    <property type="protein sequence ID" value="NYZ67711.1"/>
    <property type="molecule type" value="Genomic_DNA"/>
</dbReference>
<sequence>MNDALIGYFAAFCTTLAFLPQVLHIIKHRDTAGISVFMYCIFVFGVALWLVYGIMLGNWPMIIANVITLILSSIVLVLKLKHG</sequence>
<organism evidence="6 7">
    <name type="scientific">Spartinivicinus marinus</name>
    <dbReference type="NCBI Taxonomy" id="2994442"/>
    <lineage>
        <taxon>Bacteria</taxon>
        <taxon>Pseudomonadati</taxon>
        <taxon>Pseudomonadota</taxon>
        <taxon>Gammaproteobacteria</taxon>
        <taxon>Oceanospirillales</taxon>
        <taxon>Zooshikellaceae</taxon>
        <taxon>Spartinivicinus</taxon>
    </lineage>
</organism>
<keyword evidence="4 5" id="KW-0472">Membrane</keyword>
<proteinExistence type="predicted"/>
<dbReference type="InterPro" id="IPR006603">
    <property type="entry name" value="PQ-loop_rpt"/>
</dbReference>
<dbReference type="InterPro" id="IPR047662">
    <property type="entry name" value="SemiSWEET"/>
</dbReference>
<evidence type="ECO:0000256" key="1">
    <source>
        <dbReference type="ARBA" id="ARBA00004141"/>
    </source>
</evidence>
<dbReference type="Pfam" id="PF04193">
    <property type="entry name" value="PQ-loop"/>
    <property type="match status" value="1"/>
</dbReference>
<dbReference type="AlphaFoldDB" id="A0A853ICQ6"/>
<dbReference type="GO" id="GO:0051119">
    <property type="term" value="F:sugar transmembrane transporter activity"/>
    <property type="evidence" value="ECO:0007669"/>
    <property type="project" value="InterPro"/>
</dbReference>
<reference evidence="6 7" key="1">
    <citation type="submission" date="2020-07" db="EMBL/GenBank/DDBJ databases">
        <title>Endozoicomonas sp. nov., isolated from sediment.</title>
        <authorList>
            <person name="Gu T."/>
        </authorList>
    </citation>
    <scope>NUCLEOTIDE SEQUENCE [LARGE SCALE GENOMIC DNA]</scope>
    <source>
        <strain evidence="6 7">SM1973</strain>
    </source>
</reference>
<protein>
    <submittedName>
        <fullName evidence="6">SemiSWEET transporter</fullName>
    </submittedName>
</protein>
<name>A0A853ICQ6_9GAMM</name>
<dbReference type="NCBIfam" id="NF037968">
    <property type="entry name" value="SemiSWEET_2"/>
    <property type="match status" value="1"/>
</dbReference>
<dbReference type="RefSeq" id="WP_180569728.1">
    <property type="nucleotide sequence ID" value="NZ_JACCKB010000028.1"/>
</dbReference>
<feature type="transmembrane region" description="Helical" evidence="5">
    <location>
        <begin position="6"/>
        <end position="24"/>
    </location>
</feature>
<evidence type="ECO:0000313" key="7">
    <source>
        <dbReference type="Proteomes" id="UP000569732"/>
    </source>
</evidence>
<gene>
    <name evidence="6" type="ORF">H0A36_16990</name>
</gene>
<evidence type="ECO:0000256" key="2">
    <source>
        <dbReference type="ARBA" id="ARBA00022692"/>
    </source>
</evidence>